<evidence type="ECO:0000313" key="6">
    <source>
        <dbReference type="Proteomes" id="UP000034883"/>
    </source>
</evidence>
<sequence length="341" mass="37437">MNRKKLAITLTTLSVVLSAFLVTLAPREEAHAQEAIQMRIGTVAPEGTPWEKQLRSLKTHIESQSGGRIKVRLFMGGSLGGEKALVRRVSQGSLEAFGGSTAALGSVVPELNVIEAPYLFDTAEQADRALDSAPVREQVGRLVSAKGFTFALWAENGFRSWFTRERPIRQPADLRGLRMRSQESRVHIATYEAFGATPNPIDVTNVLTSLQTGVVDGFDNTPLFAFATSWYQAARHLNLSEQSYQPGIVVFSQTWFNGLPDDLKQMLSSLPVALTTDGRAAVRRMDPILIQNLQRYGIDVHRPTPTEREAFAAIGRPVQDRVAEGAAARTLLKALRTGRGQ</sequence>
<dbReference type="InterPro" id="IPR004682">
    <property type="entry name" value="TRAP_DctP"/>
</dbReference>
<dbReference type="GO" id="GO:0030288">
    <property type="term" value="C:outer membrane-bounded periplasmic space"/>
    <property type="evidence" value="ECO:0007669"/>
    <property type="project" value="InterPro"/>
</dbReference>
<evidence type="ECO:0000256" key="4">
    <source>
        <dbReference type="SAM" id="SignalP"/>
    </source>
</evidence>
<name>A0A0F6W4Q8_9BACT</name>
<gene>
    <name evidence="5" type="ORF">DB32_004580</name>
</gene>
<proteinExistence type="inferred from homology"/>
<keyword evidence="3 4" id="KW-0732">Signal</keyword>
<protein>
    <submittedName>
        <fullName evidence="5">Putative N-acetylneuraminate-binding protein</fullName>
    </submittedName>
</protein>
<dbReference type="AlphaFoldDB" id="A0A0F6W4Q8"/>
<dbReference type="OrthoDB" id="8690069at2"/>
<dbReference type="KEGG" id="samy:DB32_004580"/>
<dbReference type="PANTHER" id="PTHR33376:SF7">
    <property type="entry name" value="C4-DICARBOXYLATE-BINDING PROTEIN DCTB"/>
    <property type="match status" value="1"/>
</dbReference>
<dbReference type="CDD" id="cd13603">
    <property type="entry name" value="PBP2_TRAP_Siap_TeaA_like"/>
    <property type="match status" value="1"/>
</dbReference>
<dbReference type="PIRSF" id="PIRSF006470">
    <property type="entry name" value="DctB"/>
    <property type="match status" value="1"/>
</dbReference>
<keyword evidence="6" id="KW-1185">Reference proteome</keyword>
<evidence type="ECO:0000256" key="2">
    <source>
        <dbReference type="ARBA" id="ARBA00022448"/>
    </source>
</evidence>
<organism evidence="5 6">
    <name type="scientific">Sandaracinus amylolyticus</name>
    <dbReference type="NCBI Taxonomy" id="927083"/>
    <lineage>
        <taxon>Bacteria</taxon>
        <taxon>Pseudomonadati</taxon>
        <taxon>Myxococcota</taxon>
        <taxon>Polyangia</taxon>
        <taxon>Polyangiales</taxon>
        <taxon>Sandaracinaceae</taxon>
        <taxon>Sandaracinus</taxon>
    </lineage>
</organism>
<dbReference type="STRING" id="927083.DB32_004580"/>
<reference evidence="5 6" key="1">
    <citation type="submission" date="2015-03" db="EMBL/GenBank/DDBJ databases">
        <title>Genome assembly of Sandaracinus amylolyticus DSM 53668.</title>
        <authorList>
            <person name="Sharma G."/>
            <person name="Subramanian S."/>
        </authorList>
    </citation>
    <scope>NUCLEOTIDE SEQUENCE [LARGE SCALE GENOMIC DNA]</scope>
    <source>
        <strain evidence="5 6">DSM 53668</strain>
    </source>
</reference>
<accession>A0A0F6W4Q8</accession>
<evidence type="ECO:0000313" key="5">
    <source>
        <dbReference type="EMBL" id="AKF07431.1"/>
    </source>
</evidence>
<dbReference type="InterPro" id="IPR038404">
    <property type="entry name" value="TRAP_DctP_sf"/>
</dbReference>
<evidence type="ECO:0000256" key="3">
    <source>
        <dbReference type="ARBA" id="ARBA00022729"/>
    </source>
</evidence>
<dbReference type="PANTHER" id="PTHR33376">
    <property type="match status" value="1"/>
</dbReference>
<keyword evidence="2" id="KW-0813">Transport</keyword>
<dbReference type="InterPro" id="IPR018389">
    <property type="entry name" value="DctP_fam"/>
</dbReference>
<evidence type="ECO:0000256" key="1">
    <source>
        <dbReference type="ARBA" id="ARBA00009023"/>
    </source>
</evidence>
<feature type="chain" id="PRO_5002511868" evidence="4">
    <location>
        <begin position="33"/>
        <end position="341"/>
    </location>
</feature>
<dbReference type="EMBL" id="CP011125">
    <property type="protein sequence ID" value="AKF07431.1"/>
    <property type="molecule type" value="Genomic_DNA"/>
</dbReference>
<dbReference type="Gene3D" id="3.40.190.170">
    <property type="entry name" value="Bacterial extracellular solute-binding protein, family 7"/>
    <property type="match status" value="1"/>
</dbReference>
<comment type="similarity">
    <text evidence="1">Belongs to the bacterial solute-binding protein 7 family.</text>
</comment>
<dbReference type="Proteomes" id="UP000034883">
    <property type="component" value="Chromosome"/>
</dbReference>
<dbReference type="RefSeq" id="WP_053234690.1">
    <property type="nucleotide sequence ID" value="NZ_CP011125.1"/>
</dbReference>
<dbReference type="GO" id="GO:0055085">
    <property type="term" value="P:transmembrane transport"/>
    <property type="evidence" value="ECO:0007669"/>
    <property type="project" value="InterPro"/>
</dbReference>
<dbReference type="Pfam" id="PF03480">
    <property type="entry name" value="DctP"/>
    <property type="match status" value="1"/>
</dbReference>
<dbReference type="NCBIfam" id="NF037995">
    <property type="entry name" value="TRAP_S1"/>
    <property type="match status" value="1"/>
</dbReference>
<feature type="signal peptide" evidence="4">
    <location>
        <begin position="1"/>
        <end position="32"/>
    </location>
</feature>